<accession>A0AAE2VB53</accession>
<dbReference type="RefSeq" id="WP_309487930.1">
    <property type="nucleotide sequence ID" value="NZ_JAENIG010000001.1"/>
</dbReference>
<organism evidence="1 2">
    <name type="scientific">Oceaniferula flava</name>
    <dbReference type="NCBI Taxonomy" id="2800421"/>
    <lineage>
        <taxon>Bacteria</taxon>
        <taxon>Pseudomonadati</taxon>
        <taxon>Verrucomicrobiota</taxon>
        <taxon>Verrucomicrobiia</taxon>
        <taxon>Verrucomicrobiales</taxon>
        <taxon>Verrucomicrobiaceae</taxon>
        <taxon>Oceaniferula</taxon>
    </lineage>
</organism>
<gene>
    <name evidence="1" type="ORF">JIN83_00005</name>
</gene>
<proteinExistence type="predicted"/>
<dbReference type="AlphaFoldDB" id="A0AAE2VB53"/>
<dbReference type="Proteomes" id="UP000634206">
    <property type="component" value="Unassembled WGS sequence"/>
</dbReference>
<keyword evidence="2" id="KW-1185">Reference proteome</keyword>
<sequence length="238" mass="26913">MFPLRNLLIVSLMFISVVVSYGDENEAIWQPKVGDSWVYQVTIDVPKGSKLPDNVEGQRIEELEDKQRASFIQTTVYKGVQEMSEGGAEAHAFFVSNGKQLQEIQFMKITPTSVEAMGLKPEGKEPQDVKPLSRAIPLVMSDWKGGEAFPFMMDHVENGAKMRMIRKFKVLGWETLETKAGKFQALHVLVTGKNGPIELNRSYWFSPGNGFIKEVKKYYAGEQTIFTQTRVLKKMGNK</sequence>
<evidence type="ECO:0000313" key="2">
    <source>
        <dbReference type="Proteomes" id="UP000634206"/>
    </source>
</evidence>
<comment type="caution">
    <text evidence="1">The sequence shown here is derived from an EMBL/GenBank/DDBJ whole genome shotgun (WGS) entry which is preliminary data.</text>
</comment>
<protein>
    <submittedName>
        <fullName evidence="1">Uncharacterized protein</fullName>
    </submittedName>
</protein>
<dbReference type="Gene3D" id="2.40.360.20">
    <property type="match status" value="1"/>
</dbReference>
<name>A0AAE2VB53_9BACT</name>
<evidence type="ECO:0000313" key="1">
    <source>
        <dbReference type="EMBL" id="MBK1853331.1"/>
    </source>
</evidence>
<dbReference type="EMBL" id="JAENIG010000001">
    <property type="protein sequence ID" value="MBK1853331.1"/>
    <property type="molecule type" value="Genomic_DNA"/>
</dbReference>
<reference evidence="1" key="1">
    <citation type="submission" date="2021-01" db="EMBL/GenBank/DDBJ databases">
        <title>Modified the classification status of verrucomicrobia.</title>
        <authorList>
            <person name="Feng X."/>
        </authorList>
    </citation>
    <scope>NUCLEOTIDE SEQUENCE</scope>
    <source>
        <strain evidence="1">5K15</strain>
    </source>
</reference>